<organism evidence="3 4">
    <name type="scientific">Lactuca sativa</name>
    <name type="common">Garden lettuce</name>
    <dbReference type="NCBI Taxonomy" id="4236"/>
    <lineage>
        <taxon>Eukaryota</taxon>
        <taxon>Viridiplantae</taxon>
        <taxon>Streptophyta</taxon>
        <taxon>Embryophyta</taxon>
        <taxon>Tracheophyta</taxon>
        <taxon>Spermatophyta</taxon>
        <taxon>Magnoliopsida</taxon>
        <taxon>eudicotyledons</taxon>
        <taxon>Gunneridae</taxon>
        <taxon>Pentapetalae</taxon>
        <taxon>asterids</taxon>
        <taxon>campanulids</taxon>
        <taxon>Asterales</taxon>
        <taxon>Asteraceae</taxon>
        <taxon>Cichorioideae</taxon>
        <taxon>Cichorieae</taxon>
        <taxon>Lactucinae</taxon>
        <taxon>Lactuca</taxon>
    </lineage>
</organism>
<reference evidence="3 4" key="1">
    <citation type="journal article" date="2017" name="Nat. Commun.">
        <title>Genome assembly with in vitro proximity ligation data and whole-genome triplication in lettuce.</title>
        <authorList>
            <person name="Reyes-Chin-Wo S."/>
            <person name="Wang Z."/>
            <person name="Yang X."/>
            <person name="Kozik A."/>
            <person name="Arikit S."/>
            <person name="Song C."/>
            <person name="Xia L."/>
            <person name="Froenicke L."/>
            <person name="Lavelle D.O."/>
            <person name="Truco M.J."/>
            <person name="Xia R."/>
            <person name="Zhu S."/>
            <person name="Xu C."/>
            <person name="Xu H."/>
            <person name="Xu X."/>
            <person name="Cox K."/>
            <person name="Korf I."/>
            <person name="Meyers B.C."/>
            <person name="Michelmore R.W."/>
        </authorList>
    </citation>
    <scope>NUCLEOTIDE SEQUENCE [LARGE SCALE GENOMIC DNA]</scope>
    <source>
        <strain evidence="4">cv. Salinas</strain>
        <tissue evidence="3">Seedlings</tissue>
    </source>
</reference>
<feature type="transmembrane region" description="Helical" evidence="1">
    <location>
        <begin position="34"/>
        <end position="51"/>
    </location>
</feature>
<keyword evidence="4" id="KW-1185">Reference proteome</keyword>
<dbReference type="AlphaFoldDB" id="A0A9R1VUP6"/>
<gene>
    <name evidence="3" type="ORF">LSAT_V11C400211670</name>
</gene>
<name>A0A9R1VUP6_LACSA</name>
<keyword evidence="2" id="KW-0732">Signal</keyword>
<sequence length="99" mass="11414">MVQLTLLMLRVVISSLPVDECFLGVVKLEVERRLINIIIFLIFQVWCQWVLKGISGFGLLIIYVNFLLYLLGGLLMFTVYLKVECLLDGIDLSQSRLMF</sequence>
<evidence type="ECO:0000256" key="1">
    <source>
        <dbReference type="SAM" id="Phobius"/>
    </source>
</evidence>
<evidence type="ECO:0000313" key="3">
    <source>
        <dbReference type="EMBL" id="KAJ0212896.1"/>
    </source>
</evidence>
<dbReference type="EMBL" id="NBSK02000004">
    <property type="protein sequence ID" value="KAJ0212896.1"/>
    <property type="molecule type" value="Genomic_DNA"/>
</dbReference>
<keyword evidence="1" id="KW-0472">Membrane</keyword>
<accession>A0A9R1VUP6</accession>
<comment type="caution">
    <text evidence="3">The sequence shown here is derived from an EMBL/GenBank/DDBJ whole genome shotgun (WGS) entry which is preliminary data.</text>
</comment>
<evidence type="ECO:0000256" key="2">
    <source>
        <dbReference type="SAM" id="SignalP"/>
    </source>
</evidence>
<evidence type="ECO:0000313" key="4">
    <source>
        <dbReference type="Proteomes" id="UP000235145"/>
    </source>
</evidence>
<feature type="chain" id="PRO_5040120171" evidence="2">
    <location>
        <begin position="16"/>
        <end position="99"/>
    </location>
</feature>
<keyword evidence="1" id="KW-1133">Transmembrane helix</keyword>
<protein>
    <submittedName>
        <fullName evidence="3">Uncharacterized protein</fullName>
    </submittedName>
</protein>
<dbReference type="Proteomes" id="UP000235145">
    <property type="component" value="Unassembled WGS sequence"/>
</dbReference>
<feature type="signal peptide" evidence="2">
    <location>
        <begin position="1"/>
        <end position="15"/>
    </location>
</feature>
<feature type="transmembrane region" description="Helical" evidence="1">
    <location>
        <begin position="57"/>
        <end position="81"/>
    </location>
</feature>
<proteinExistence type="predicted"/>
<keyword evidence="1" id="KW-0812">Transmembrane</keyword>